<dbReference type="OrthoDB" id="26684at2157"/>
<reference evidence="7" key="2">
    <citation type="submission" date="2020-09" db="EMBL/GenBank/DDBJ databases">
        <authorList>
            <person name="Sun Q."/>
            <person name="Ohkuma M."/>
        </authorList>
    </citation>
    <scope>NUCLEOTIDE SEQUENCE</scope>
    <source>
        <strain evidence="7">JCM 19596</strain>
    </source>
</reference>
<dbReference type="GO" id="GO:0005886">
    <property type="term" value="C:plasma membrane"/>
    <property type="evidence" value="ECO:0007669"/>
    <property type="project" value="UniProtKB-SubCell"/>
</dbReference>
<comment type="subcellular location">
    <subcellularLocation>
        <location evidence="1">Cell membrane</location>
        <topology evidence="1">Multi-pass membrane protein</topology>
    </subcellularLocation>
</comment>
<feature type="transmembrane region" description="Helical" evidence="6">
    <location>
        <begin position="249"/>
        <end position="270"/>
    </location>
</feature>
<dbReference type="PANTHER" id="PTHR30106">
    <property type="entry name" value="INNER MEMBRANE PROTEIN YEIH-RELATED"/>
    <property type="match status" value="1"/>
</dbReference>
<feature type="transmembrane region" description="Helical" evidence="6">
    <location>
        <begin position="146"/>
        <end position="167"/>
    </location>
</feature>
<keyword evidence="2" id="KW-1003">Cell membrane</keyword>
<dbReference type="EMBL" id="BMPG01000004">
    <property type="protein sequence ID" value="GGL68832.1"/>
    <property type="molecule type" value="Genomic_DNA"/>
</dbReference>
<evidence type="ECO:0008006" key="9">
    <source>
        <dbReference type="Google" id="ProtNLM"/>
    </source>
</evidence>
<reference evidence="7" key="1">
    <citation type="journal article" date="2014" name="Int. J. Syst. Evol. Microbiol.">
        <title>Complete genome sequence of Corynebacterium casei LMG S-19264T (=DSM 44701T), isolated from a smear-ripened cheese.</title>
        <authorList>
            <consortium name="US DOE Joint Genome Institute (JGI-PGF)"/>
            <person name="Walter F."/>
            <person name="Albersmeier A."/>
            <person name="Kalinowski J."/>
            <person name="Ruckert C."/>
        </authorList>
    </citation>
    <scope>NUCLEOTIDE SEQUENCE</scope>
    <source>
        <strain evidence="7">JCM 19596</strain>
    </source>
</reference>
<sequence length="327" mass="32736">MVRPRDRLPGLLVLVAVALVASGVGALAPMVSPLAVSILLGALVANTVGLPGIARPGVALHPLLLETGIVLLGASFPLGALLGSGLTVVALAAATVAFAVAFAELLSRGVFDLDERTGSTLAGGLAICGVSAAAAVAGAIDTDDSALAYVAGTVLLFDAVTLVLFPLVGHAVGLGGREFGIWAGLAMFSTGPVAAAGFAYGPAAGKWATLTKLVRNAFIGVVALGYAVAYGERGDASVRGFVWTRFPKFLLGFAVVAAVANAGVLTAANVDVLSRVADWLFALAFAGLGFDLDVREMRDAGVRPVVLAAVHLVVVAALAYVAVTLLA</sequence>
<dbReference type="PANTHER" id="PTHR30106:SF1">
    <property type="entry name" value="UPF0324 MEMBRANE PROTEIN FN0533"/>
    <property type="match status" value="1"/>
</dbReference>
<keyword evidence="8" id="KW-1185">Reference proteome</keyword>
<name>A0A830FF52_9EURY</name>
<dbReference type="Pfam" id="PF03601">
    <property type="entry name" value="Cons_hypoth698"/>
    <property type="match status" value="1"/>
</dbReference>
<evidence type="ECO:0000256" key="5">
    <source>
        <dbReference type="ARBA" id="ARBA00023136"/>
    </source>
</evidence>
<evidence type="ECO:0000256" key="4">
    <source>
        <dbReference type="ARBA" id="ARBA00022989"/>
    </source>
</evidence>
<dbReference type="AlphaFoldDB" id="A0A830FF52"/>
<evidence type="ECO:0000256" key="6">
    <source>
        <dbReference type="SAM" id="Phobius"/>
    </source>
</evidence>
<feature type="transmembrane region" description="Helical" evidence="6">
    <location>
        <begin position="306"/>
        <end position="326"/>
    </location>
</feature>
<evidence type="ECO:0000313" key="7">
    <source>
        <dbReference type="EMBL" id="GGL68832.1"/>
    </source>
</evidence>
<protein>
    <recommendedName>
        <fullName evidence="9">Sulfate exporter family transporter</fullName>
    </recommendedName>
</protein>
<dbReference type="InterPro" id="IPR018383">
    <property type="entry name" value="UPF0324_pro"/>
</dbReference>
<comment type="caution">
    <text evidence="7">The sequence shown here is derived from an EMBL/GenBank/DDBJ whole genome shotgun (WGS) entry which is preliminary data.</text>
</comment>
<feature type="transmembrane region" description="Helical" evidence="6">
    <location>
        <begin position="63"/>
        <end position="82"/>
    </location>
</feature>
<feature type="transmembrane region" description="Helical" evidence="6">
    <location>
        <begin position="276"/>
        <end position="294"/>
    </location>
</feature>
<feature type="transmembrane region" description="Helical" evidence="6">
    <location>
        <begin position="213"/>
        <end position="229"/>
    </location>
</feature>
<evidence type="ECO:0000256" key="3">
    <source>
        <dbReference type="ARBA" id="ARBA00022692"/>
    </source>
</evidence>
<keyword evidence="4 6" id="KW-1133">Transmembrane helix</keyword>
<feature type="transmembrane region" description="Helical" evidence="6">
    <location>
        <begin position="88"/>
        <end position="106"/>
    </location>
</feature>
<proteinExistence type="predicted"/>
<organism evidence="7 8">
    <name type="scientific">Halocalculus aciditolerans</name>
    <dbReference type="NCBI Taxonomy" id="1383812"/>
    <lineage>
        <taxon>Archaea</taxon>
        <taxon>Methanobacteriati</taxon>
        <taxon>Methanobacteriota</taxon>
        <taxon>Stenosarchaea group</taxon>
        <taxon>Halobacteria</taxon>
        <taxon>Halobacteriales</taxon>
        <taxon>Halobacteriaceae</taxon>
        <taxon>Halocalculus</taxon>
    </lineage>
</organism>
<dbReference type="RefSeq" id="WP_188980098.1">
    <property type="nucleotide sequence ID" value="NZ_BMPG01000004.1"/>
</dbReference>
<feature type="transmembrane region" description="Helical" evidence="6">
    <location>
        <begin position="179"/>
        <end position="201"/>
    </location>
</feature>
<evidence type="ECO:0000256" key="2">
    <source>
        <dbReference type="ARBA" id="ARBA00022475"/>
    </source>
</evidence>
<keyword evidence="3 6" id="KW-0812">Transmembrane</keyword>
<accession>A0A830FF52</accession>
<feature type="transmembrane region" description="Helical" evidence="6">
    <location>
        <begin position="118"/>
        <end position="140"/>
    </location>
</feature>
<gene>
    <name evidence="7" type="ORF">GCM10009039_28510</name>
</gene>
<evidence type="ECO:0000256" key="1">
    <source>
        <dbReference type="ARBA" id="ARBA00004651"/>
    </source>
</evidence>
<evidence type="ECO:0000313" key="8">
    <source>
        <dbReference type="Proteomes" id="UP000607197"/>
    </source>
</evidence>
<dbReference type="Proteomes" id="UP000607197">
    <property type="component" value="Unassembled WGS sequence"/>
</dbReference>
<keyword evidence="5 6" id="KW-0472">Membrane</keyword>